<proteinExistence type="predicted"/>
<gene>
    <name evidence="4" type="ORF">GB881_05730</name>
</gene>
<evidence type="ECO:0000313" key="5">
    <source>
        <dbReference type="Proteomes" id="UP000437709"/>
    </source>
</evidence>
<evidence type="ECO:0000313" key="4">
    <source>
        <dbReference type="EMBL" id="MPV36558.1"/>
    </source>
</evidence>
<dbReference type="InterPro" id="IPR038670">
    <property type="entry name" value="HslJ-like_sf"/>
</dbReference>
<comment type="caution">
    <text evidence="4">The sequence shown here is derived from an EMBL/GenBank/DDBJ whole genome shotgun (WGS) entry which is preliminary data.</text>
</comment>
<feature type="region of interest" description="Disordered" evidence="1">
    <location>
        <begin position="29"/>
        <end position="73"/>
    </location>
</feature>
<dbReference type="Pfam" id="PF03724">
    <property type="entry name" value="META"/>
    <property type="match status" value="1"/>
</dbReference>
<dbReference type="EMBL" id="WHPC01000014">
    <property type="protein sequence ID" value="MPV36558.1"/>
    <property type="molecule type" value="Genomic_DNA"/>
</dbReference>
<dbReference type="PROSITE" id="PS51257">
    <property type="entry name" value="PROKAR_LIPOPROTEIN"/>
    <property type="match status" value="1"/>
</dbReference>
<dbReference type="InterPro" id="IPR005184">
    <property type="entry name" value="DUF306_Meta_HslJ"/>
</dbReference>
<reference evidence="4 5" key="1">
    <citation type="submission" date="2019-10" db="EMBL/GenBank/DDBJ databases">
        <title>Georgenia wutianyii sp. nov. and Georgenia yuyongxinii sp. nov. isolated from plateau pika (Ochotona curzoniae) in the Qinghai-Tibet plateau of China.</title>
        <authorList>
            <person name="Tian Z."/>
        </authorList>
    </citation>
    <scope>NUCLEOTIDE SEQUENCE [LARGE SCALE GENOMIC DNA]</scope>
    <source>
        <strain evidence="4 5">JCM 19765</strain>
    </source>
</reference>
<organism evidence="4 5">
    <name type="scientific">Georgenia subflava</name>
    <dbReference type="NCBI Taxonomy" id="1622177"/>
    <lineage>
        <taxon>Bacteria</taxon>
        <taxon>Bacillati</taxon>
        <taxon>Actinomycetota</taxon>
        <taxon>Actinomycetes</taxon>
        <taxon>Micrococcales</taxon>
        <taxon>Bogoriellaceae</taxon>
        <taxon>Georgenia</taxon>
    </lineage>
</organism>
<sequence length="313" mass="32344">MHRRSRKLGVWRTLGVVLLGAALLSGCAGAAPSSSASPGPGNDGESPRPDSTPSGDDGTTEDSAPSGDGATSAGPLGLVNLWRVGGVATEQPETWLRIDVGALQLWRDCGMIDGSWAATSTLFLAAIHGGSGGCLDDGFDVPWLEQVTGYRPAEGGWELIDRTGGTVATLTIDGAPEPIDTAAEFYAEPPEITDDQRDRLRLPEPLPGGLPPATAADLVGAWVPTESAPTSPYLELAADGTWVGSDGCNTAGGRWSADDSGALLTTAGPMTLIWCEGAPVPSWIATARSATFDGRVLTLLDRDAEVLGELVRR</sequence>
<evidence type="ECO:0000256" key="1">
    <source>
        <dbReference type="SAM" id="MobiDB-lite"/>
    </source>
</evidence>
<feature type="chain" id="PRO_5026943599" evidence="2">
    <location>
        <begin position="31"/>
        <end position="313"/>
    </location>
</feature>
<feature type="signal peptide" evidence="2">
    <location>
        <begin position="1"/>
        <end position="30"/>
    </location>
</feature>
<dbReference type="RefSeq" id="WP_152196666.1">
    <property type="nucleotide sequence ID" value="NZ_VUKD01000007.1"/>
</dbReference>
<evidence type="ECO:0000259" key="3">
    <source>
        <dbReference type="Pfam" id="PF03724"/>
    </source>
</evidence>
<dbReference type="Proteomes" id="UP000437709">
    <property type="component" value="Unassembled WGS sequence"/>
</dbReference>
<dbReference type="AlphaFoldDB" id="A0A6N7EHV0"/>
<feature type="domain" description="DUF306" evidence="3">
    <location>
        <begin position="226"/>
        <end position="306"/>
    </location>
</feature>
<dbReference type="Gene3D" id="2.40.128.270">
    <property type="match status" value="1"/>
</dbReference>
<name>A0A6N7EHV0_9MICO</name>
<evidence type="ECO:0000256" key="2">
    <source>
        <dbReference type="SAM" id="SignalP"/>
    </source>
</evidence>
<keyword evidence="5" id="KW-1185">Reference proteome</keyword>
<keyword evidence="2" id="KW-0732">Signal</keyword>
<dbReference type="OrthoDB" id="4990393at2"/>
<protein>
    <submittedName>
        <fullName evidence="4">META domain-containing protein</fullName>
    </submittedName>
</protein>
<accession>A0A6N7EHV0</accession>
<feature type="compositionally biased region" description="Low complexity" evidence="1">
    <location>
        <begin position="29"/>
        <end position="40"/>
    </location>
</feature>